<keyword evidence="2" id="KW-1185">Reference proteome</keyword>
<dbReference type="RefSeq" id="WP_379889374.1">
    <property type="nucleotide sequence ID" value="NZ_JBHSDI010000059.1"/>
</dbReference>
<name>A0ABV8QLT9_9GAMM</name>
<sequence length="180" mass="20208">MSDGEIHNNGPETDTPLWRFALSLWQQEAARNLCLALQEQGWSVTRLLCAGWLASQGLAYTGSEPQAIGQWRRNVTESIRSLKKSLNKSDSLLIPLRESLARAELEAERIELYRAWLVIRQSDLAGMPEEGDRMEANLRQAAPATNGSNHETTEPMIRHLAQLMMTTSAGQRHRQGSQQT</sequence>
<dbReference type="EMBL" id="JBHSDI010000059">
    <property type="protein sequence ID" value="MFC4260651.1"/>
    <property type="molecule type" value="Genomic_DNA"/>
</dbReference>
<accession>A0ABV8QLT9</accession>
<proteinExistence type="predicted"/>
<organism evidence="1 2">
    <name type="scientific">Marinobacter lacisalsi</name>
    <dbReference type="NCBI Taxonomy" id="475979"/>
    <lineage>
        <taxon>Bacteria</taxon>
        <taxon>Pseudomonadati</taxon>
        <taxon>Pseudomonadota</taxon>
        <taxon>Gammaproteobacteria</taxon>
        <taxon>Pseudomonadales</taxon>
        <taxon>Marinobacteraceae</taxon>
        <taxon>Marinobacter</taxon>
    </lineage>
</organism>
<dbReference type="InterPro" id="IPR012659">
    <property type="entry name" value="CHP02444"/>
</dbReference>
<reference evidence="2" key="1">
    <citation type="journal article" date="2019" name="Int. J. Syst. Evol. Microbiol.">
        <title>The Global Catalogue of Microorganisms (GCM) 10K type strain sequencing project: providing services to taxonomists for standard genome sequencing and annotation.</title>
        <authorList>
            <consortium name="The Broad Institute Genomics Platform"/>
            <consortium name="The Broad Institute Genome Sequencing Center for Infectious Disease"/>
            <person name="Wu L."/>
            <person name="Ma J."/>
        </authorList>
    </citation>
    <scope>NUCLEOTIDE SEQUENCE [LARGE SCALE GENOMIC DNA]</scope>
    <source>
        <strain evidence="2">CECT 7297</strain>
    </source>
</reference>
<evidence type="ECO:0000313" key="2">
    <source>
        <dbReference type="Proteomes" id="UP001595798"/>
    </source>
</evidence>
<protein>
    <submittedName>
        <fullName evidence="1">DUF2390 domain-containing protein</fullName>
    </submittedName>
</protein>
<gene>
    <name evidence="1" type="ORF">ACFOZ5_16670</name>
</gene>
<dbReference type="Proteomes" id="UP001595798">
    <property type="component" value="Unassembled WGS sequence"/>
</dbReference>
<dbReference type="Pfam" id="PF09523">
    <property type="entry name" value="DUF2390"/>
    <property type="match status" value="1"/>
</dbReference>
<comment type="caution">
    <text evidence="1">The sequence shown here is derived from an EMBL/GenBank/DDBJ whole genome shotgun (WGS) entry which is preliminary data.</text>
</comment>
<evidence type="ECO:0000313" key="1">
    <source>
        <dbReference type="EMBL" id="MFC4260651.1"/>
    </source>
</evidence>